<feature type="transmembrane region" description="Helical" evidence="1">
    <location>
        <begin position="185"/>
        <end position="206"/>
    </location>
</feature>
<name>A0A0F3IG84_9GAMM</name>
<dbReference type="EMBL" id="LAJX01000175">
    <property type="protein sequence ID" value="KJV05761.1"/>
    <property type="molecule type" value="Genomic_DNA"/>
</dbReference>
<dbReference type="GO" id="GO:0080120">
    <property type="term" value="P:CAAX-box protein maturation"/>
    <property type="evidence" value="ECO:0007669"/>
    <property type="project" value="UniProtKB-ARBA"/>
</dbReference>
<feature type="transmembrane region" description="Helical" evidence="1">
    <location>
        <begin position="70"/>
        <end position="89"/>
    </location>
</feature>
<keyword evidence="1" id="KW-0812">Transmembrane</keyword>
<evidence type="ECO:0000313" key="4">
    <source>
        <dbReference type="Proteomes" id="UP000033684"/>
    </source>
</evidence>
<evidence type="ECO:0000259" key="2">
    <source>
        <dbReference type="Pfam" id="PF02517"/>
    </source>
</evidence>
<keyword evidence="4" id="KW-1185">Reference proteome</keyword>
<feature type="transmembrane region" description="Helical" evidence="1">
    <location>
        <begin position="109"/>
        <end position="127"/>
    </location>
</feature>
<dbReference type="InterPro" id="IPR003675">
    <property type="entry name" value="Rce1/LyrA-like_dom"/>
</dbReference>
<keyword evidence="1" id="KW-1133">Transmembrane helix</keyword>
<gene>
    <name evidence="3" type="ORF">VZ94_15765</name>
</gene>
<feature type="transmembrane region" description="Helical" evidence="1">
    <location>
        <begin position="251"/>
        <end position="272"/>
    </location>
</feature>
<feature type="transmembrane region" description="Helical" evidence="1">
    <location>
        <begin position="32"/>
        <end position="49"/>
    </location>
</feature>
<feature type="transmembrane region" description="Helical" evidence="1">
    <location>
        <begin position="139"/>
        <end position="159"/>
    </location>
</feature>
<evidence type="ECO:0000256" key="1">
    <source>
        <dbReference type="SAM" id="Phobius"/>
    </source>
</evidence>
<keyword evidence="1" id="KW-0472">Membrane</keyword>
<organism evidence="3 4">
    <name type="scientific">Methylocucumis oryzae</name>
    <dbReference type="NCBI Taxonomy" id="1632867"/>
    <lineage>
        <taxon>Bacteria</taxon>
        <taxon>Pseudomonadati</taxon>
        <taxon>Pseudomonadota</taxon>
        <taxon>Gammaproteobacteria</taxon>
        <taxon>Methylococcales</taxon>
        <taxon>Methylococcaceae</taxon>
        <taxon>Methylocucumis</taxon>
    </lineage>
</organism>
<feature type="domain" description="CAAX prenyl protease 2/Lysostaphin resistance protein A-like" evidence="2">
    <location>
        <begin position="110"/>
        <end position="228"/>
    </location>
</feature>
<accession>A0A0F3IG84</accession>
<feature type="transmembrane region" description="Helical" evidence="1">
    <location>
        <begin position="213"/>
        <end position="231"/>
    </location>
</feature>
<comment type="caution">
    <text evidence="3">The sequence shown here is derived from an EMBL/GenBank/DDBJ whole genome shotgun (WGS) entry which is preliminary data.</text>
</comment>
<sequence length="278" mass="30212">MVLLLAILSACALGFIIAPLFGNASLYKLLNKITLVLLMLSLFPAMHALKATPAALGFGSRAVIAKQIRLGFTFGVVSLTPVMLVLYGLGVSVIDTSQPWTLSWLGEKAAAAFGSGLLIACLEEPLFRGVLLLSLMRQWSKTTAIVVSAMYYAGLHFLTTKTHIPASDMTWTHALQLMTEAWLNLINPDVSTALLALFVVGIALAVIRTSGPYHLGISIGCHAGWVFMIKLNKAFCNTDFQSNYAFLVNSYDGVIGWLVAIWLMLGLGIYLYRKRLPT</sequence>
<reference evidence="4" key="1">
    <citation type="submission" date="2015-03" db="EMBL/GenBank/DDBJ databases">
        <title>Draft genome sequence of a novel methanotroph (Sn10-6) isolated from flooded ricefield rhizosphere in India.</title>
        <authorList>
            <person name="Pandit P.S."/>
            <person name="Pore S.D."/>
            <person name="Arora P."/>
            <person name="Kapse N.G."/>
            <person name="Dhakephalkar P.K."/>
            <person name="Rahalkar M.C."/>
        </authorList>
    </citation>
    <scope>NUCLEOTIDE SEQUENCE [LARGE SCALE GENOMIC DNA]</scope>
    <source>
        <strain evidence="4">Sn10-6</strain>
    </source>
</reference>
<evidence type="ECO:0000313" key="3">
    <source>
        <dbReference type="EMBL" id="KJV05761.1"/>
    </source>
</evidence>
<dbReference type="AlphaFoldDB" id="A0A0F3IG84"/>
<dbReference type="Pfam" id="PF02517">
    <property type="entry name" value="Rce1-like"/>
    <property type="match status" value="1"/>
</dbReference>
<proteinExistence type="predicted"/>
<dbReference type="Proteomes" id="UP000033684">
    <property type="component" value="Unassembled WGS sequence"/>
</dbReference>
<dbReference type="GO" id="GO:0004175">
    <property type="term" value="F:endopeptidase activity"/>
    <property type="evidence" value="ECO:0007669"/>
    <property type="project" value="UniProtKB-ARBA"/>
</dbReference>
<protein>
    <recommendedName>
        <fullName evidence="2">CAAX prenyl protease 2/Lysostaphin resistance protein A-like domain-containing protein</fullName>
    </recommendedName>
</protein>
<reference evidence="3 4" key="2">
    <citation type="journal article" date="2016" name="Microb. Ecol.">
        <title>Genome Characteristics of a Novel Type I Methanotroph (Sn10-6) Isolated from a Flooded Indian Rice Field.</title>
        <authorList>
            <person name="Rahalkar M.C."/>
            <person name="Pandit P.S."/>
            <person name="Dhakephalkar P.K."/>
            <person name="Pore S."/>
            <person name="Arora P."/>
            <person name="Kapse N."/>
        </authorList>
    </citation>
    <scope>NUCLEOTIDE SEQUENCE [LARGE SCALE GENOMIC DNA]</scope>
    <source>
        <strain evidence="3 4">Sn10-6</strain>
    </source>
</reference>